<dbReference type="AlphaFoldDB" id="A0A0H5Q3A4"/>
<organism evidence="1">
    <name type="scientific">uncultured prokaryote</name>
    <dbReference type="NCBI Taxonomy" id="198431"/>
    <lineage>
        <taxon>unclassified sequences</taxon>
        <taxon>environmental samples</taxon>
    </lineage>
</organism>
<reference evidence="1" key="2">
    <citation type="submission" date="2015-07" db="EMBL/GenBank/DDBJ databases">
        <title>Plasmids, circular viruses and viroids from rat gut.</title>
        <authorList>
            <person name="Jorgensen T.J."/>
            <person name="Hansen M.A."/>
            <person name="Xu Z."/>
            <person name="Tabak M.A."/>
            <person name="Sorensen S.J."/>
            <person name="Hansen L.H."/>
        </authorList>
    </citation>
    <scope>NUCLEOTIDE SEQUENCE</scope>
    <source>
        <strain evidence="1">RGFK0800</strain>
    </source>
</reference>
<evidence type="ECO:0000313" key="1">
    <source>
        <dbReference type="EMBL" id="CRY95869.1"/>
    </source>
</evidence>
<dbReference type="EMBL" id="LN853408">
    <property type="protein sequence ID" value="CRY95869.1"/>
    <property type="molecule type" value="Genomic_DNA"/>
</dbReference>
<proteinExistence type="predicted"/>
<reference evidence="1" key="1">
    <citation type="submission" date="2015-06" db="EMBL/GenBank/DDBJ databases">
        <authorList>
            <person name="Joergensen T."/>
        </authorList>
    </citation>
    <scope>NUCLEOTIDE SEQUENCE</scope>
    <source>
        <strain evidence="1">RGFK0800</strain>
    </source>
</reference>
<name>A0A0H5Q3A4_9ZZZZ</name>
<protein>
    <submittedName>
        <fullName evidence="1">Uncharacterized protein</fullName>
    </submittedName>
</protein>
<sequence length="64" mass="7404">MIWVKKCPGLRWEDLDMWRMECDACKQHGVRYSKPSYAVAACLDHERHCPARDKADSGVLGLLR</sequence>
<accession>A0A0H5Q3A4</accession>